<dbReference type="CDD" id="cd05009">
    <property type="entry name" value="SIS_GlmS_GlmD_2"/>
    <property type="match status" value="1"/>
</dbReference>
<dbReference type="GO" id="GO:0004360">
    <property type="term" value="F:glutamine-fructose-6-phosphate transaminase (isomerizing) activity"/>
    <property type="evidence" value="ECO:0007669"/>
    <property type="project" value="UniProtKB-UniRule"/>
</dbReference>
<evidence type="ECO:0000256" key="4">
    <source>
        <dbReference type="ARBA" id="ARBA00016090"/>
    </source>
</evidence>
<dbReference type="GO" id="GO:0046349">
    <property type="term" value="P:amino sugar biosynthetic process"/>
    <property type="evidence" value="ECO:0007669"/>
    <property type="project" value="UniProtKB-ARBA"/>
</dbReference>
<dbReference type="InterPro" id="IPR047084">
    <property type="entry name" value="GFAT_N"/>
</dbReference>
<keyword evidence="5 10" id="KW-0963">Cytoplasm</keyword>
<dbReference type="FunFam" id="3.40.50.10490:FF:000001">
    <property type="entry name" value="Glutamine--fructose-6-phosphate aminotransferase [isomerizing]"/>
    <property type="match status" value="1"/>
</dbReference>
<proteinExistence type="inferred from homology"/>
<dbReference type="InterPro" id="IPR029055">
    <property type="entry name" value="Ntn_hydrolases_N"/>
</dbReference>
<dbReference type="NCBIfam" id="TIGR01135">
    <property type="entry name" value="glmS"/>
    <property type="match status" value="1"/>
</dbReference>
<dbReference type="InterPro" id="IPR046348">
    <property type="entry name" value="SIS_dom_sf"/>
</dbReference>
<dbReference type="Proteomes" id="UP000194699">
    <property type="component" value="Unassembled WGS sequence"/>
</dbReference>
<dbReference type="HAMAP" id="MF_00164">
    <property type="entry name" value="GlmS"/>
    <property type="match status" value="1"/>
</dbReference>
<dbReference type="FunFam" id="3.40.50.10490:FF:000002">
    <property type="entry name" value="Glutamine--fructose-6-phosphate aminotransferase [isomerizing]"/>
    <property type="match status" value="1"/>
</dbReference>
<comment type="subcellular location">
    <subcellularLocation>
        <location evidence="2 10">Cytoplasm</location>
    </subcellularLocation>
</comment>
<keyword evidence="8" id="KW-0677">Repeat</keyword>
<evidence type="ECO:0000256" key="6">
    <source>
        <dbReference type="ARBA" id="ARBA00022576"/>
    </source>
</evidence>
<dbReference type="GO" id="GO:0097367">
    <property type="term" value="F:carbohydrate derivative binding"/>
    <property type="evidence" value="ECO:0007669"/>
    <property type="project" value="InterPro"/>
</dbReference>
<feature type="domain" description="Glutamine amidotransferase type-2" evidence="11">
    <location>
        <begin position="2"/>
        <end position="217"/>
    </location>
</feature>
<dbReference type="PROSITE" id="PS51278">
    <property type="entry name" value="GATASE_TYPE_2"/>
    <property type="match status" value="1"/>
</dbReference>
<comment type="catalytic activity">
    <reaction evidence="1 10">
        <text>D-fructose 6-phosphate + L-glutamine = D-glucosamine 6-phosphate + L-glutamate</text>
        <dbReference type="Rhea" id="RHEA:13237"/>
        <dbReference type="ChEBI" id="CHEBI:29985"/>
        <dbReference type="ChEBI" id="CHEBI:58359"/>
        <dbReference type="ChEBI" id="CHEBI:58725"/>
        <dbReference type="ChEBI" id="CHEBI:61527"/>
        <dbReference type="EC" id="2.6.1.16"/>
    </reaction>
</comment>
<protein>
    <recommendedName>
        <fullName evidence="4 10">Glutamine--fructose-6-phosphate aminotransferase [isomerizing]</fullName>
        <ecNumber evidence="3 10">2.6.1.16</ecNumber>
    </recommendedName>
    <alternativeName>
        <fullName evidence="10">D-fructose-6-phosphate amidotransferase</fullName>
    </alternativeName>
    <alternativeName>
        <fullName evidence="10">GFAT</fullName>
    </alternativeName>
    <alternativeName>
        <fullName evidence="10">Glucosamine-6-phosphate synthase</fullName>
    </alternativeName>
    <alternativeName>
        <fullName evidence="10">Hexosephosphate aminotransferase</fullName>
    </alternativeName>
    <alternativeName>
        <fullName evidence="10">L-glutamine--D-fructose-6-phosphate amidotransferase</fullName>
    </alternativeName>
</protein>
<name>A0A241ZGQ4_ACIBA</name>
<evidence type="ECO:0000256" key="10">
    <source>
        <dbReference type="HAMAP-Rule" id="MF_00164"/>
    </source>
</evidence>
<dbReference type="PROSITE" id="PS51464">
    <property type="entry name" value="SIS"/>
    <property type="match status" value="2"/>
</dbReference>
<dbReference type="Pfam" id="PF13522">
    <property type="entry name" value="GATase_6"/>
    <property type="match status" value="1"/>
</dbReference>
<gene>
    <name evidence="10" type="primary">glmS</name>
    <name evidence="13" type="ORF">B9X95_04990</name>
</gene>
<keyword evidence="9" id="KW-0315">Glutamine amidotransferase</keyword>
<feature type="domain" description="SIS" evidence="12">
    <location>
        <begin position="283"/>
        <end position="428"/>
    </location>
</feature>
<sequence>MCGIVGGVAERCVTEILIEGLKRLEYRGYDSAGVALLNNQQILRERRVGKVINLADAVAEHQLTGAIGIAHTRWATHGKPTENNAHPHMSGKVAVVHNGIIENYQELKDDLQALGYVFTSQTDTEVVAHLVAEALKSTDSLLDAVETVVPQLKGAYALGIIHSDYPDELITVREGSPLVIGVGIGENFISSDQLALLPVTNRFMYLEEGDIARLTRTSIEVFANGERVERPVRELDATVSSASKGEYKHYMLKEIYEQPEAIKQTISQALDGNSLRDDFLKNADADFNKIQSVQIIACGTSYHSGMIAKYWFEQLIGVPCQVEIASEFRYRTPVIVENTLYICISQSGETADTLAALRETQKCAKANNIDIQTLTICNVATSSMVRETDHHLLTLAGPEIGVASTKAFTTQLAALMLLILKIGQVKQRISPALLEEITRELWHSPKVILDTLKHDPEILRLSELFVEKNHCLFLGRGTNYPIALEGALKLKEISYIHAEGYAAGELKHGPLALVDNEMPIVILAPNDEMLDKLKSNMEEVQARGGELFVFADENSGISEKDRQHVVHIPAVNEWLAPIVYSVPVQLLSYHVAVLRGTDVDQPRNLAKSVTVE</sequence>
<feature type="active site" description="Nucleophile; for GATase activity" evidence="10">
    <location>
        <position position="2"/>
    </location>
</feature>
<dbReference type="Gene3D" id="3.60.20.10">
    <property type="entry name" value="Glutamine Phosphoribosylpyrophosphate, subunit 1, domain 1"/>
    <property type="match status" value="1"/>
</dbReference>
<dbReference type="PANTHER" id="PTHR10937:SF0">
    <property type="entry name" value="GLUTAMINE--FRUCTOSE-6-PHOSPHATE TRANSAMINASE (ISOMERIZING)"/>
    <property type="match status" value="1"/>
</dbReference>
<keyword evidence="7 10" id="KW-0808">Transferase</keyword>
<evidence type="ECO:0000259" key="12">
    <source>
        <dbReference type="PROSITE" id="PS51464"/>
    </source>
</evidence>
<evidence type="ECO:0000313" key="14">
    <source>
        <dbReference type="Proteomes" id="UP000194699"/>
    </source>
</evidence>
<dbReference type="SUPFAM" id="SSF56235">
    <property type="entry name" value="N-terminal nucleophile aminohydrolases (Ntn hydrolases)"/>
    <property type="match status" value="1"/>
</dbReference>
<dbReference type="EMBL" id="NGEL01000047">
    <property type="protein sequence ID" value="OTM91385.1"/>
    <property type="molecule type" value="Genomic_DNA"/>
</dbReference>
<evidence type="ECO:0000256" key="5">
    <source>
        <dbReference type="ARBA" id="ARBA00022490"/>
    </source>
</evidence>
<evidence type="ECO:0000256" key="8">
    <source>
        <dbReference type="ARBA" id="ARBA00022737"/>
    </source>
</evidence>
<keyword evidence="6 10" id="KW-0032">Aminotransferase</keyword>
<evidence type="ECO:0000256" key="3">
    <source>
        <dbReference type="ARBA" id="ARBA00012916"/>
    </source>
</evidence>
<dbReference type="CDD" id="cd05008">
    <property type="entry name" value="SIS_GlmS_GlmD_1"/>
    <property type="match status" value="1"/>
</dbReference>
<comment type="caution">
    <text evidence="13">The sequence shown here is derived from an EMBL/GenBank/DDBJ whole genome shotgun (WGS) entry which is preliminary data.</text>
</comment>
<accession>A0A241ZGQ4</accession>
<reference evidence="13 14" key="1">
    <citation type="submission" date="2017-05" db="EMBL/GenBank/DDBJ databases">
        <authorList>
            <person name="Song R."/>
            <person name="Chenine A.L."/>
            <person name="Ruprecht R.M."/>
        </authorList>
    </citation>
    <scope>NUCLEOTIDE SEQUENCE [LARGE SCALE GENOMIC DNA]</scope>
    <source>
        <strain evidence="13 14">PR350</strain>
    </source>
</reference>
<dbReference type="InterPro" id="IPR001347">
    <property type="entry name" value="SIS_dom"/>
</dbReference>
<dbReference type="Pfam" id="PF01380">
    <property type="entry name" value="SIS"/>
    <property type="match status" value="2"/>
</dbReference>
<dbReference type="EC" id="2.6.1.16" evidence="3 10"/>
<dbReference type="InterPro" id="IPR017932">
    <property type="entry name" value="GATase_2_dom"/>
</dbReference>
<dbReference type="PANTHER" id="PTHR10937">
    <property type="entry name" value="GLUCOSAMINE--FRUCTOSE-6-PHOSPHATE AMINOTRANSFERASE, ISOMERIZING"/>
    <property type="match status" value="1"/>
</dbReference>
<evidence type="ECO:0000256" key="9">
    <source>
        <dbReference type="ARBA" id="ARBA00022962"/>
    </source>
</evidence>
<dbReference type="NCBIfam" id="NF001484">
    <property type="entry name" value="PRK00331.1"/>
    <property type="match status" value="1"/>
</dbReference>
<dbReference type="GO" id="GO:0006002">
    <property type="term" value="P:fructose 6-phosphate metabolic process"/>
    <property type="evidence" value="ECO:0007669"/>
    <property type="project" value="TreeGrafter"/>
</dbReference>
<dbReference type="InterPro" id="IPR035490">
    <property type="entry name" value="GlmS/FrlB_SIS"/>
</dbReference>
<organism evidence="13 14">
    <name type="scientific">Acinetobacter baumannii</name>
    <dbReference type="NCBI Taxonomy" id="470"/>
    <lineage>
        <taxon>Bacteria</taxon>
        <taxon>Pseudomonadati</taxon>
        <taxon>Pseudomonadota</taxon>
        <taxon>Gammaproteobacteria</taxon>
        <taxon>Moraxellales</taxon>
        <taxon>Moraxellaceae</taxon>
        <taxon>Acinetobacter</taxon>
        <taxon>Acinetobacter calcoaceticus/baumannii complex</taxon>
    </lineage>
</organism>
<dbReference type="RefSeq" id="WP_086249631.1">
    <property type="nucleotide sequence ID" value="NZ_NGEL01000047.1"/>
</dbReference>
<dbReference type="CDD" id="cd00714">
    <property type="entry name" value="GFAT"/>
    <property type="match status" value="1"/>
</dbReference>
<comment type="subunit">
    <text evidence="10">Homodimer.</text>
</comment>
<feature type="domain" description="SIS" evidence="12">
    <location>
        <begin position="461"/>
        <end position="602"/>
    </location>
</feature>
<comment type="function">
    <text evidence="10">Catalyzes the first step in hexosamine metabolism, converting fructose-6P into glucosamine-6P using glutamine as a nitrogen source.</text>
</comment>
<dbReference type="AlphaFoldDB" id="A0A241ZGQ4"/>
<evidence type="ECO:0000256" key="2">
    <source>
        <dbReference type="ARBA" id="ARBA00004496"/>
    </source>
</evidence>
<dbReference type="FunFam" id="3.60.20.10:FF:000006">
    <property type="entry name" value="Glutamine--fructose-6-phosphate aminotransferase [isomerizing]"/>
    <property type="match status" value="1"/>
</dbReference>
<evidence type="ECO:0000256" key="7">
    <source>
        <dbReference type="ARBA" id="ARBA00022679"/>
    </source>
</evidence>
<evidence type="ECO:0000313" key="13">
    <source>
        <dbReference type="EMBL" id="OTM91385.1"/>
    </source>
</evidence>
<dbReference type="Gene3D" id="3.40.50.10490">
    <property type="entry name" value="Glucose-6-phosphate isomerase like protein, domain 1"/>
    <property type="match status" value="2"/>
</dbReference>
<evidence type="ECO:0000259" key="11">
    <source>
        <dbReference type="PROSITE" id="PS51278"/>
    </source>
</evidence>
<dbReference type="InterPro" id="IPR005855">
    <property type="entry name" value="GFAT"/>
</dbReference>
<feature type="initiator methionine" description="Removed" evidence="10">
    <location>
        <position position="1"/>
    </location>
</feature>
<evidence type="ECO:0000256" key="1">
    <source>
        <dbReference type="ARBA" id="ARBA00001031"/>
    </source>
</evidence>
<feature type="active site" description="For Fru-6P isomerization activity" evidence="10">
    <location>
        <position position="607"/>
    </location>
</feature>
<dbReference type="GO" id="GO:0005829">
    <property type="term" value="C:cytosol"/>
    <property type="evidence" value="ECO:0007669"/>
    <property type="project" value="TreeGrafter"/>
</dbReference>
<dbReference type="GO" id="GO:0006487">
    <property type="term" value="P:protein N-linked glycosylation"/>
    <property type="evidence" value="ECO:0007669"/>
    <property type="project" value="TreeGrafter"/>
</dbReference>
<dbReference type="GO" id="GO:0006047">
    <property type="term" value="P:UDP-N-acetylglucosamine metabolic process"/>
    <property type="evidence" value="ECO:0007669"/>
    <property type="project" value="TreeGrafter"/>
</dbReference>
<dbReference type="SUPFAM" id="SSF53697">
    <property type="entry name" value="SIS domain"/>
    <property type="match status" value="1"/>
</dbReference>
<dbReference type="GO" id="GO:0005975">
    <property type="term" value="P:carbohydrate metabolic process"/>
    <property type="evidence" value="ECO:0007669"/>
    <property type="project" value="UniProtKB-UniRule"/>
</dbReference>
<dbReference type="InterPro" id="IPR035466">
    <property type="entry name" value="GlmS/AgaS_SIS"/>
</dbReference>